<reference evidence="2" key="1">
    <citation type="submission" date="2013-02" db="EMBL/GenBank/DDBJ databases">
        <authorList>
            <person name="Hughes D."/>
        </authorList>
    </citation>
    <scope>NUCLEOTIDE SEQUENCE</scope>
    <source>
        <strain>Durham</strain>
        <strain evidence="2">NC isolate 2 -- Noor lab</strain>
    </source>
</reference>
<sequence length="153" mass="17783">MVSPDDGEKLCHDLGCSAFKEISVRENIDEVDSVFYDIYRYSKLNNKQSILKRSISDIHFSTDLFGHHDEVRKSMDTMSLRTSLKTNTKSSKSRGRALTDDILPFHPQEFFTTAPHITIPRSNNSSRKAKSSERRLSFQPWEFTFSSYEIYFI</sequence>
<organism evidence="1 2">
    <name type="scientific">Megaselia scalaris</name>
    <name type="common">Humpbacked fly</name>
    <name type="synonym">Phora scalaris</name>
    <dbReference type="NCBI Taxonomy" id="36166"/>
    <lineage>
        <taxon>Eukaryota</taxon>
        <taxon>Metazoa</taxon>
        <taxon>Ecdysozoa</taxon>
        <taxon>Arthropoda</taxon>
        <taxon>Hexapoda</taxon>
        <taxon>Insecta</taxon>
        <taxon>Pterygota</taxon>
        <taxon>Neoptera</taxon>
        <taxon>Endopterygota</taxon>
        <taxon>Diptera</taxon>
        <taxon>Brachycera</taxon>
        <taxon>Muscomorpha</taxon>
        <taxon>Platypezoidea</taxon>
        <taxon>Phoridae</taxon>
        <taxon>Megaseliini</taxon>
        <taxon>Megaselia</taxon>
    </lineage>
</organism>
<protein>
    <submittedName>
        <fullName evidence="1">Uncharacterized protein</fullName>
    </submittedName>
</protein>
<keyword evidence="2" id="KW-1185">Reference proteome</keyword>
<dbReference type="EnsemblMetazoa" id="MESCA006026-RA">
    <property type="protein sequence ID" value="MESCA006026-PA"/>
    <property type="gene ID" value="MESCA006026"/>
</dbReference>
<dbReference type="AlphaFoldDB" id="T1GQW1"/>
<evidence type="ECO:0000313" key="1">
    <source>
        <dbReference type="EnsemblMetazoa" id="MESCA006026-PA"/>
    </source>
</evidence>
<dbReference type="EMBL" id="CAQQ02394906">
    <property type="status" value="NOT_ANNOTATED_CDS"/>
    <property type="molecule type" value="Genomic_DNA"/>
</dbReference>
<dbReference type="HOGENOM" id="CLU_1715338_0_0_1"/>
<proteinExistence type="predicted"/>
<reference evidence="1" key="2">
    <citation type="submission" date="2015-06" db="UniProtKB">
        <authorList>
            <consortium name="EnsemblMetazoa"/>
        </authorList>
    </citation>
    <scope>IDENTIFICATION</scope>
</reference>
<dbReference type="STRING" id="36166.T1GQW1"/>
<evidence type="ECO:0000313" key="2">
    <source>
        <dbReference type="Proteomes" id="UP000015102"/>
    </source>
</evidence>
<dbReference type="Proteomes" id="UP000015102">
    <property type="component" value="Unassembled WGS sequence"/>
</dbReference>
<accession>T1GQW1</accession>
<name>T1GQW1_MEGSC</name>